<evidence type="ECO:0000313" key="4">
    <source>
        <dbReference type="Proteomes" id="UP001302257"/>
    </source>
</evidence>
<dbReference type="InterPro" id="IPR000620">
    <property type="entry name" value="EamA_dom"/>
</dbReference>
<evidence type="ECO:0000256" key="1">
    <source>
        <dbReference type="SAM" id="Phobius"/>
    </source>
</evidence>
<feature type="transmembrane region" description="Helical" evidence="1">
    <location>
        <begin position="36"/>
        <end position="57"/>
    </location>
</feature>
<gene>
    <name evidence="3" type="ORF">RAN89_05840</name>
</gene>
<dbReference type="SUPFAM" id="SSF103481">
    <property type="entry name" value="Multidrug resistance efflux transporter EmrE"/>
    <property type="match status" value="2"/>
</dbReference>
<organism evidence="3 4">
    <name type="scientific">Rhodoferax mekongensis</name>
    <dbReference type="NCBI Taxonomy" id="3068341"/>
    <lineage>
        <taxon>Bacteria</taxon>
        <taxon>Pseudomonadati</taxon>
        <taxon>Pseudomonadota</taxon>
        <taxon>Betaproteobacteria</taxon>
        <taxon>Burkholderiales</taxon>
        <taxon>Comamonadaceae</taxon>
        <taxon>Rhodoferax</taxon>
    </lineage>
</organism>
<feature type="transmembrane region" description="Helical" evidence="1">
    <location>
        <begin position="280"/>
        <end position="297"/>
    </location>
</feature>
<evidence type="ECO:0000313" key="3">
    <source>
        <dbReference type="EMBL" id="WNO05948.1"/>
    </source>
</evidence>
<keyword evidence="1" id="KW-0812">Transmembrane</keyword>
<feature type="transmembrane region" description="Helical" evidence="1">
    <location>
        <begin position="97"/>
        <end position="114"/>
    </location>
</feature>
<reference evidence="3 4" key="1">
    <citation type="submission" date="2023-08" db="EMBL/GenBank/DDBJ databases">
        <title>Rhodoferax potami sp. nov. and Rhodoferax mekongensis sp. nov., isolated from the Mekong River in Thailand.</title>
        <authorList>
            <person name="Kitikhun S."/>
            <person name="Charoenyingcharoen P."/>
            <person name="Siriarchawattana P."/>
            <person name="Likhitrattanapisal S."/>
            <person name="Nilsakha T."/>
            <person name="Chanpet A."/>
            <person name="Rattanawaree P."/>
            <person name="Ingsriswang S."/>
        </authorList>
    </citation>
    <scope>NUCLEOTIDE SEQUENCE [LARGE SCALE GENOMIC DNA]</scope>
    <source>
        <strain evidence="3 4">TBRC 17307</strain>
    </source>
</reference>
<dbReference type="Proteomes" id="UP001302257">
    <property type="component" value="Chromosome"/>
</dbReference>
<evidence type="ECO:0000259" key="2">
    <source>
        <dbReference type="Pfam" id="PF00892"/>
    </source>
</evidence>
<dbReference type="RefSeq" id="WP_313868672.1">
    <property type="nucleotide sequence ID" value="NZ_CP132507.1"/>
</dbReference>
<dbReference type="PANTHER" id="PTHR22911:SF137">
    <property type="entry name" value="SOLUTE CARRIER FAMILY 35 MEMBER G2-RELATED"/>
    <property type="match status" value="1"/>
</dbReference>
<dbReference type="InterPro" id="IPR037185">
    <property type="entry name" value="EmrE-like"/>
</dbReference>
<feature type="transmembrane region" description="Helical" evidence="1">
    <location>
        <begin position="252"/>
        <end position="273"/>
    </location>
</feature>
<keyword evidence="1" id="KW-1133">Transmembrane helix</keyword>
<feature type="transmembrane region" description="Helical" evidence="1">
    <location>
        <begin position="63"/>
        <end position="85"/>
    </location>
</feature>
<feature type="transmembrane region" description="Helical" evidence="1">
    <location>
        <begin position="187"/>
        <end position="207"/>
    </location>
</feature>
<feature type="domain" description="EamA" evidence="2">
    <location>
        <begin position="158"/>
        <end position="296"/>
    </location>
</feature>
<dbReference type="PANTHER" id="PTHR22911">
    <property type="entry name" value="ACYL-MALONYL CONDENSING ENZYME-RELATED"/>
    <property type="match status" value="1"/>
</dbReference>
<feature type="transmembrane region" description="Helical" evidence="1">
    <location>
        <begin position="6"/>
        <end position="24"/>
    </location>
</feature>
<feature type="transmembrane region" description="Helical" evidence="1">
    <location>
        <begin position="120"/>
        <end position="139"/>
    </location>
</feature>
<feature type="domain" description="EamA" evidence="2">
    <location>
        <begin position="5"/>
        <end position="135"/>
    </location>
</feature>
<sequence>MTLSYDWLALGAAACWALTGLISAPQARHLGAFAFTRWRMGLVFVMLAPVVLFNGAWHSISGAQALVLIASGLIGIFVGDTALFASMNRLGPRRTGVLFATHALFSALLGFWVLEERMGTQAILGGALVVGGVMTAIALGSRKDESHALEQIRGHVPSGVALGLVAALCQATGSLIAKPVMASGVDPVAATVLRVGATCAAHLALLWGGAQVARTQSPLSWPVVGKVALSGMIGMGLGMSLILLALQHGNVGMVGILSSVSPVLVLPLLWWHLRRAPAKGAWWGAGLTVVGTILVLVR</sequence>
<keyword evidence="4" id="KW-1185">Reference proteome</keyword>
<protein>
    <submittedName>
        <fullName evidence="3">DMT family transporter</fullName>
    </submittedName>
</protein>
<accession>A0ABZ0B264</accession>
<feature type="transmembrane region" description="Helical" evidence="1">
    <location>
        <begin position="227"/>
        <end position="246"/>
    </location>
</feature>
<name>A0ABZ0B264_9BURK</name>
<proteinExistence type="predicted"/>
<feature type="transmembrane region" description="Helical" evidence="1">
    <location>
        <begin position="160"/>
        <end position="181"/>
    </location>
</feature>
<dbReference type="EMBL" id="CP132507">
    <property type="protein sequence ID" value="WNO05948.1"/>
    <property type="molecule type" value="Genomic_DNA"/>
</dbReference>
<dbReference type="Pfam" id="PF00892">
    <property type="entry name" value="EamA"/>
    <property type="match status" value="2"/>
</dbReference>
<keyword evidence="1" id="KW-0472">Membrane</keyword>